<proteinExistence type="predicted"/>
<keyword evidence="2" id="KW-0489">Methyltransferase</keyword>
<dbReference type="InterPro" id="IPR006342">
    <property type="entry name" value="FkbM_mtfrase"/>
</dbReference>
<accession>A0ABT8AAY6</accession>
<dbReference type="RefSeq" id="WP_290318863.1">
    <property type="nucleotide sequence ID" value="NZ_JAUFPN010000183.1"/>
</dbReference>
<feature type="domain" description="Methyltransferase FkbM" evidence="1">
    <location>
        <begin position="80"/>
        <end position="242"/>
    </location>
</feature>
<evidence type="ECO:0000313" key="2">
    <source>
        <dbReference type="EMBL" id="MDN3566899.1"/>
    </source>
</evidence>
<dbReference type="GO" id="GO:0032259">
    <property type="term" value="P:methylation"/>
    <property type="evidence" value="ECO:0007669"/>
    <property type="project" value="UniProtKB-KW"/>
</dbReference>
<name>A0ABT8AAY6_9PROT</name>
<dbReference type="SUPFAM" id="SSF53335">
    <property type="entry name" value="S-adenosyl-L-methionine-dependent methyltransferases"/>
    <property type="match status" value="1"/>
</dbReference>
<dbReference type="Pfam" id="PF05050">
    <property type="entry name" value="Methyltransf_21"/>
    <property type="match status" value="1"/>
</dbReference>
<keyword evidence="2" id="KW-0808">Transferase</keyword>
<dbReference type="GO" id="GO:0008168">
    <property type="term" value="F:methyltransferase activity"/>
    <property type="evidence" value="ECO:0007669"/>
    <property type="project" value="UniProtKB-KW"/>
</dbReference>
<dbReference type="Proteomes" id="UP001529369">
    <property type="component" value="Unassembled WGS sequence"/>
</dbReference>
<evidence type="ECO:0000313" key="3">
    <source>
        <dbReference type="Proteomes" id="UP001529369"/>
    </source>
</evidence>
<keyword evidence="3" id="KW-1185">Reference proteome</keyword>
<organism evidence="2 3">
    <name type="scientific">Paeniroseomonas aquatica</name>
    <dbReference type="NCBI Taxonomy" id="373043"/>
    <lineage>
        <taxon>Bacteria</taxon>
        <taxon>Pseudomonadati</taxon>
        <taxon>Pseudomonadota</taxon>
        <taxon>Alphaproteobacteria</taxon>
        <taxon>Acetobacterales</taxon>
        <taxon>Acetobacteraceae</taxon>
        <taxon>Paeniroseomonas</taxon>
    </lineage>
</organism>
<comment type="caution">
    <text evidence="2">The sequence shown here is derived from an EMBL/GenBank/DDBJ whole genome shotgun (WGS) entry which is preliminary data.</text>
</comment>
<sequence>MATTPDPEAAPAADPLLAEIRQRLVNIETKQNSLLAAAEPVARFSPDQWYGRHTYSQHGEDLVFLNIFWRLGIEQPSWLDVGAHHPWHISNTALLYARGGRGVNVEANPHLIAAFRQERPEDVNLNCGASDREGMLTFHMIDRASGRNSFETAEVEAFLQARAGFAVTERIEVPVTTVRRIVEEHCAGQFPDLLSVDAEGHDLAVLCGIDWTRPGPKLVCVEANTPAAEEQVLGYLEARGYRRVFAAGPNWLLLRHDLPYP</sequence>
<evidence type="ECO:0000259" key="1">
    <source>
        <dbReference type="Pfam" id="PF05050"/>
    </source>
</evidence>
<dbReference type="InterPro" id="IPR029063">
    <property type="entry name" value="SAM-dependent_MTases_sf"/>
</dbReference>
<dbReference type="NCBIfam" id="TIGR01444">
    <property type="entry name" value="fkbM_fam"/>
    <property type="match status" value="1"/>
</dbReference>
<dbReference type="Gene3D" id="3.40.50.150">
    <property type="entry name" value="Vaccinia Virus protein VP39"/>
    <property type="match status" value="1"/>
</dbReference>
<gene>
    <name evidence="2" type="ORF">QWZ14_21180</name>
</gene>
<dbReference type="EMBL" id="JAUFPN010000183">
    <property type="protein sequence ID" value="MDN3566899.1"/>
    <property type="molecule type" value="Genomic_DNA"/>
</dbReference>
<protein>
    <submittedName>
        <fullName evidence="2">FkbM family methyltransferase</fullName>
    </submittedName>
</protein>
<reference evidence="3" key="1">
    <citation type="journal article" date="2019" name="Int. J. Syst. Evol. Microbiol.">
        <title>The Global Catalogue of Microorganisms (GCM) 10K type strain sequencing project: providing services to taxonomists for standard genome sequencing and annotation.</title>
        <authorList>
            <consortium name="The Broad Institute Genomics Platform"/>
            <consortium name="The Broad Institute Genome Sequencing Center for Infectious Disease"/>
            <person name="Wu L."/>
            <person name="Ma J."/>
        </authorList>
    </citation>
    <scope>NUCLEOTIDE SEQUENCE [LARGE SCALE GENOMIC DNA]</scope>
    <source>
        <strain evidence="3">CECT 7131</strain>
    </source>
</reference>